<dbReference type="GeneID" id="81405617"/>
<keyword evidence="2" id="KW-1185">Reference proteome</keyword>
<dbReference type="OrthoDB" id="10262710at2759"/>
<sequence>MNQNSIAVQNDKLNIGPRINWIAKSLWQTMTGSQTGAEKDGTLFHADRTWPMPDFTDPFTGWDLLQVVNGAYTAGHTAKNYLYQTIRQALGKRDIRLKLLCLEAEKLPEYPDPSGRRRNVDRIEVTRLDKGDGDRIASHRKQVGPMIELLREQKKKLAKGVERWCQERGV</sequence>
<proteinExistence type="predicted"/>
<accession>A0A9W9L039</accession>
<protein>
    <submittedName>
        <fullName evidence="1">Uncharacterized protein</fullName>
    </submittedName>
</protein>
<dbReference type="RefSeq" id="XP_056520043.1">
    <property type="nucleotide sequence ID" value="XM_056666447.1"/>
</dbReference>
<evidence type="ECO:0000313" key="1">
    <source>
        <dbReference type="EMBL" id="KAJ5129664.1"/>
    </source>
</evidence>
<dbReference type="EMBL" id="JAPQKL010000005">
    <property type="protein sequence ID" value="KAJ5129664.1"/>
    <property type="molecule type" value="Genomic_DNA"/>
</dbReference>
<dbReference type="Proteomes" id="UP001149079">
    <property type="component" value="Unassembled WGS sequence"/>
</dbReference>
<gene>
    <name evidence="1" type="ORF">N7515_005703</name>
</gene>
<organism evidence="1 2">
    <name type="scientific">Penicillium bovifimosum</name>
    <dbReference type="NCBI Taxonomy" id="126998"/>
    <lineage>
        <taxon>Eukaryota</taxon>
        <taxon>Fungi</taxon>
        <taxon>Dikarya</taxon>
        <taxon>Ascomycota</taxon>
        <taxon>Pezizomycotina</taxon>
        <taxon>Eurotiomycetes</taxon>
        <taxon>Eurotiomycetidae</taxon>
        <taxon>Eurotiales</taxon>
        <taxon>Aspergillaceae</taxon>
        <taxon>Penicillium</taxon>
    </lineage>
</organism>
<comment type="caution">
    <text evidence="1">The sequence shown here is derived from an EMBL/GenBank/DDBJ whole genome shotgun (WGS) entry which is preliminary data.</text>
</comment>
<reference evidence="1" key="2">
    <citation type="journal article" date="2023" name="IMA Fungus">
        <title>Comparative genomic study of the Penicillium genus elucidates a diverse pangenome and 15 lateral gene transfer events.</title>
        <authorList>
            <person name="Petersen C."/>
            <person name="Sorensen T."/>
            <person name="Nielsen M.R."/>
            <person name="Sondergaard T.E."/>
            <person name="Sorensen J.L."/>
            <person name="Fitzpatrick D.A."/>
            <person name="Frisvad J.C."/>
            <person name="Nielsen K.L."/>
        </authorList>
    </citation>
    <scope>NUCLEOTIDE SEQUENCE</scope>
    <source>
        <strain evidence="1">IBT 22155</strain>
    </source>
</reference>
<evidence type="ECO:0000313" key="2">
    <source>
        <dbReference type="Proteomes" id="UP001149079"/>
    </source>
</evidence>
<reference evidence="1" key="1">
    <citation type="submission" date="2022-11" db="EMBL/GenBank/DDBJ databases">
        <authorList>
            <person name="Petersen C."/>
        </authorList>
    </citation>
    <scope>NUCLEOTIDE SEQUENCE</scope>
    <source>
        <strain evidence="1">IBT 22155</strain>
    </source>
</reference>
<name>A0A9W9L039_9EURO</name>
<dbReference type="AlphaFoldDB" id="A0A9W9L039"/>